<feature type="transmembrane region" description="Helical" evidence="1">
    <location>
        <begin position="50"/>
        <end position="74"/>
    </location>
</feature>
<dbReference type="Pfam" id="PF10562">
    <property type="entry name" value="CaM_bdg_C0"/>
    <property type="match status" value="1"/>
</dbReference>
<dbReference type="InterPro" id="IPR018882">
    <property type="entry name" value="CaM-bd_C0_NMDA_rcpt_NR1"/>
</dbReference>
<evidence type="ECO:0000259" key="2">
    <source>
        <dbReference type="Pfam" id="PF10562"/>
    </source>
</evidence>
<keyword evidence="1" id="KW-0812">Transmembrane</keyword>
<dbReference type="Proteomes" id="UP001159427">
    <property type="component" value="Unassembled WGS sequence"/>
</dbReference>
<proteinExistence type="predicted"/>
<feature type="domain" description="Calmodulin-binding" evidence="2">
    <location>
        <begin position="72"/>
        <end position="99"/>
    </location>
</feature>
<evidence type="ECO:0000256" key="1">
    <source>
        <dbReference type="SAM" id="Phobius"/>
    </source>
</evidence>
<dbReference type="InterPro" id="IPR015683">
    <property type="entry name" value="Ionotropic_Glu_rcpt"/>
</dbReference>
<keyword evidence="1" id="KW-0472">Membrane</keyword>
<sequence>QGSPWSNDISLAILNFHESGVMEELETTWIDTKKCAEQSNSPATLGLNHMLGVFIMVAAGIGAGIVIIILEILYHKHRGWKEEQKELAKKTTDKWRANIMMMKKERTTNGGQPVNGVLDSHSPHSDGIARRNPIYNVDNHVDGTFTYN</sequence>
<reference evidence="3 4" key="1">
    <citation type="submission" date="2022-05" db="EMBL/GenBank/DDBJ databases">
        <authorList>
            <consortium name="Genoscope - CEA"/>
            <person name="William W."/>
        </authorList>
    </citation>
    <scope>NUCLEOTIDE SEQUENCE [LARGE SCALE GENOMIC DNA]</scope>
</reference>
<dbReference type="EMBL" id="CALNXI010000337">
    <property type="protein sequence ID" value="CAH3025128.1"/>
    <property type="molecule type" value="Genomic_DNA"/>
</dbReference>
<evidence type="ECO:0000313" key="3">
    <source>
        <dbReference type="EMBL" id="CAH3025128.1"/>
    </source>
</evidence>
<feature type="non-terminal residue" evidence="3">
    <location>
        <position position="1"/>
    </location>
</feature>
<name>A0ABN8M683_9CNID</name>
<comment type="caution">
    <text evidence="3">The sequence shown here is derived from an EMBL/GenBank/DDBJ whole genome shotgun (WGS) entry which is preliminary data.</text>
</comment>
<evidence type="ECO:0000313" key="4">
    <source>
        <dbReference type="Proteomes" id="UP001159427"/>
    </source>
</evidence>
<accession>A0ABN8M683</accession>
<protein>
    <recommendedName>
        <fullName evidence="2">Calmodulin-binding domain-containing protein</fullName>
    </recommendedName>
</protein>
<keyword evidence="4" id="KW-1185">Reference proteome</keyword>
<keyword evidence="1" id="KW-1133">Transmembrane helix</keyword>
<organism evidence="3 4">
    <name type="scientific">Porites evermanni</name>
    <dbReference type="NCBI Taxonomy" id="104178"/>
    <lineage>
        <taxon>Eukaryota</taxon>
        <taxon>Metazoa</taxon>
        <taxon>Cnidaria</taxon>
        <taxon>Anthozoa</taxon>
        <taxon>Hexacorallia</taxon>
        <taxon>Scleractinia</taxon>
        <taxon>Fungiina</taxon>
        <taxon>Poritidae</taxon>
        <taxon>Porites</taxon>
    </lineage>
</organism>
<gene>
    <name evidence="3" type="ORF">PEVE_00025099</name>
</gene>
<dbReference type="PANTHER" id="PTHR18966">
    <property type="entry name" value="IONOTROPIC GLUTAMATE RECEPTOR"/>
    <property type="match status" value="1"/>
</dbReference>